<name>A0A5N3P9X4_9HYPH</name>
<gene>
    <name evidence="4" type="ORF">FEZ63_14170</name>
</gene>
<dbReference type="PANTHER" id="PTHR38340:SF1">
    <property type="entry name" value="S-LAYER PROTEIN"/>
    <property type="match status" value="1"/>
</dbReference>
<dbReference type="OrthoDB" id="7980335at2"/>
<keyword evidence="5" id="KW-1185">Reference proteome</keyword>
<feature type="region of interest" description="Disordered" evidence="3">
    <location>
        <begin position="167"/>
        <end position="204"/>
    </location>
</feature>
<dbReference type="EMBL" id="VCMV01000021">
    <property type="protein sequence ID" value="KAB0266503.1"/>
    <property type="molecule type" value="Genomic_DNA"/>
</dbReference>
<dbReference type="GO" id="GO:0005576">
    <property type="term" value="C:extracellular region"/>
    <property type="evidence" value="ECO:0007669"/>
    <property type="project" value="UniProtKB-SubCell"/>
</dbReference>
<evidence type="ECO:0000256" key="1">
    <source>
        <dbReference type="ARBA" id="ARBA00004613"/>
    </source>
</evidence>
<protein>
    <submittedName>
        <fullName evidence="4">Calcium-binding protein</fullName>
    </submittedName>
</protein>
<dbReference type="InterPro" id="IPR001343">
    <property type="entry name" value="Hemolysn_Ca-bd"/>
</dbReference>
<evidence type="ECO:0000313" key="4">
    <source>
        <dbReference type="EMBL" id="KAB0266503.1"/>
    </source>
</evidence>
<dbReference type="Gene3D" id="2.150.10.10">
    <property type="entry name" value="Serralysin-like metalloprotease, C-terminal"/>
    <property type="match status" value="5"/>
</dbReference>
<comment type="caution">
    <text evidence="4">The sequence shown here is derived from an EMBL/GenBank/DDBJ whole genome shotgun (WGS) entry which is preliminary data.</text>
</comment>
<dbReference type="Proteomes" id="UP000325684">
    <property type="component" value="Unassembled WGS sequence"/>
</dbReference>
<evidence type="ECO:0000256" key="2">
    <source>
        <dbReference type="ARBA" id="ARBA00022525"/>
    </source>
</evidence>
<evidence type="ECO:0000313" key="5">
    <source>
        <dbReference type="Proteomes" id="UP000325684"/>
    </source>
</evidence>
<dbReference type="PANTHER" id="PTHR38340">
    <property type="entry name" value="S-LAYER PROTEIN"/>
    <property type="match status" value="1"/>
</dbReference>
<organism evidence="4 5">
    <name type="scientific">Microvirga brassicacearum</name>
    <dbReference type="NCBI Taxonomy" id="2580413"/>
    <lineage>
        <taxon>Bacteria</taxon>
        <taxon>Pseudomonadati</taxon>
        <taxon>Pseudomonadota</taxon>
        <taxon>Alphaproteobacteria</taxon>
        <taxon>Hyphomicrobiales</taxon>
        <taxon>Methylobacteriaceae</taxon>
        <taxon>Microvirga</taxon>
    </lineage>
</organism>
<dbReference type="InterPro" id="IPR050557">
    <property type="entry name" value="RTX_toxin/Mannuronan_C5-epim"/>
</dbReference>
<keyword evidence="2" id="KW-0964">Secreted</keyword>
<dbReference type="SUPFAM" id="SSF51120">
    <property type="entry name" value="beta-Roll"/>
    <property type="match status" value="3"/>
</dbReference>
<reference evidence="4 5" key="1">
    <citation type="journal article" date="2019" name="Microorganisms">
        <title>Genome Insights into the Novel Species Microvirga brassicacearum, a Rapeseed Endophyte with Biotechnological Potential.</title>
        <authorList>
            <person name="Jimenez-Gomez A."/>
            <person name="Saati-Santamaria Z."/>
            <person name="Igual J.M."/>
            <person name="Rivas R."/>
            <person name="Mateos P.F."/>
            <person name="Garcia-Fraile P."/>
        </authorList>
    </citation>
    <scope>NUCLEOTIDE SEQUENCE [LARGE SCALE GENOMIC DNA]</scope>
    <source>
        <strain evidence="4 5">CDVBN77</strain>
    </source>
</reference>
<dbReference type="AlphaFoldDB" id="A0A5N3P9X4"/>
<dbReference type="GO" id="GO:0005509">
    <property type="term" value="F:calcium ion binding"/>
    <property type="evidence" value="ECO:0007669"/>
    <property type="project" value="InterPro"/>
</dbReference>
<dbReference type="RefSeq" id="WP_150945521.1">
    <property type="nucleotide sequence ID" value="NZ_VCMV01000021.1"/>
</dbReference>
<dbReference type="Pfam" id="PF00353">
    <property type="entry name" value="HemolysinCabind"/>
    <property type="match status" value="5"/>
</dbReference>
<dbReference type="PRINTS" id="PR00313">
    <property type="entry name" value="CABNDNGRPT"/>
</dbReference>
<dbReference type="InterPro" id="IPR011049">
    <property type="entry name" value="Serralysin-like_metalloprot_C"/>
</dbReference>
<dbReference type="InterPro" id="IPR018511">
    <property type="entry name" value="Hemolysin-typ_Ca-bd_CS"/>
</dbReference>
<accession>A0A5N3P9X4</accession>
<dbReference type="PROSITE" id="PS00330">
    <property type="entry name" value="HEMOLYSIN_CALCIUM"/>
    <property type="match status" value="2"/>
</dbReference>
<comment type="subcellular location">
    <subcellularLocation>
        <location evidence="1">Secreted</location>
    </subcellularLocation>
</comment>
<sequence>MSTYSAADNTFHLDAAEDNFTIPDTLPNGDPTPDDAGIMGNARANILTGDETDNVFFGGLGLDRLIGGHGSDTYVLDEDAGDQIVEEANGGYDYVESNFTHILAANVEGLQLLGTANINGFGNAGSNAIDGNSGNNLLDGGEGNDDLYGGAGDDVLIGGAGDDHLSASSGNDMATGGSGDDYMTGSSGDDTIDGGAGADELHGGDGNDTLSFVSAATGVTVSLMEEHGGENAGDSYFDFENVTGSAFADKLTGNADNNMLQGGGGNDTLDGGANWDFLEGGAGDDTYMVDHYADSIIDTAGIDTVKTTLAGYVLADGLENLIVSGVKNYSLTGNGVNNAIVGGAGADILFGKLGNDMLTGGQGQDQFWFNTKLNKRTNVDKIVDFNVTDDTIYLDRGIFSALYKISKNGDIKSSSVKFGTKATDANDRIIVNKDNGALFYDSDGNGKGAAICFAKVEKKTALTFRDFDFL</sequence>
<proteinExistence type="predicted"/>
<evidence type="ECO:0000256" key="3">
    <source>
        <dbReference type="SAM" id="MobiDB-lite"/>
    </source>
</evidence>